<dbReference type="PROSITE" id="PS00041">
    <property type="entry name" value="HTH_ARAC_FAMILY_1"/>
    <property type="match status" value="1"/>
</dbReference>
<dbReference type="SUPFAM" id="SSF46689">
    <property type="entry name" value="Homeodomain-like"/>
    <property type="match status" value="2"/>
</dbReference>
<keyword evidence="6" id="KW-1185">Reference proteome</keyword>
<dbReference type="PRINTS" id="PR00032">
    <property type="entry name" value="HTHARAC"/>
</dbReference>
<dbReference type="InterPro" id="IPR014710">
    <property type="entry name" value="RmlC-like_jellyroll"/>
</dbReference>
<evidence type="ECO:0000313" key="5">
    <source>
        <dbReference type="EMBL" id="QHI68690.1"/>
    </source>
</evidence>
<dbReference type="Gene3D" id="2.60.120.10">
    <property type="entry name" value="Jelly Rolls"/>
    <property type="match status" value="1"/>
</dbReference>
<keyword evidence="3" id="KW-0804">Transcription</keyword>
<dbReference type="Pfam" id="PF02311">
    <property type="entry name" value="AraC_binding"/>
    <property type="match status" value="1"/>
</dbReference>
<dbReference type="GO" id="GO:0043565">
    <property type="term" value="F:sequence-specific DNA binding"/>
    <property type="evidence" value="ECO:0007669"/>
    <property type="project" value="InterPro"/>
</dbReference>
<dbReference type="InterPro" id="IPR009057">
    <property type="entry name" value="Homeodomain-like_sf"/>
</dbReference>
<proteinExistence type="predicted"/>
<keyword evidence="1" id="KW-0805">Transcription regulation</keyword>
<sequence length="292" mass="33317">MSELVTVDCKHVFGDTGFPLDVSSWIDHGDYPRHIHDFSEIAIIMEGSGTTEVDGQLFHCHTGDVFVLHGNRPHAYLDTDHLGIINITYNPQIIGLDQFDSGLLPGYQALFVVEPALRSRSPYNRHLTLSLDQLIKVKALTDLMEKELHARQPGCQLMAVGHFMILVTLLSRYYSESEAPDTRKALQLGKALSYLEKHFMEEVQIENLAKISGMSRRSFFRAFSEVTGQTPLAYLMRLRIMKAVEMLEMTDKNITETAFDCGFQDSNYFSRQFKKIMGHTPSDFQKKYSRIK</sequence>
<protein>
    <submittedName>
        <fullName evidence="5">Helix-turn-helix domain-containing protein</fullName>
    </submittedName>
</protein>
<dbReference type="InterPro" id="IPR018060">
    <property type="entry name" value="HTH_AraC"/>
</dbReference>
<dbReference type="PANTHER" id="PTHR43280:SF28">
    <property type="entry name" value="HTH-TYPE TRANSCRIPTIONAL ACTIVATOR RHAS"/>
    <property type="match status" value="1"/>
</dbReference>
<evidence type="ECO:0000313" key="6">
    <source>
        <dbReference type="Proteomes" id="UP000464954"/>
    </source>
</evidence>
<dbReference type="SUPFAM" id="SSF51215">
    <property type="entry name" value="Regulatory protein AraC"/>
    <property type="match status" value="1"/>
</dbReference>
<name>A0A6P1M275_9BACT</name>
<dbReference type="InterPro" id="IPR003313">
    <property type="entry name" value="AraC-bd"/>
</dbReference>
<evidence type="ECO:0000256" key="1">
    <source>
        <dbReference type="ARBA" id="ARBA00023015"/>
    </source>
</evidence>
<dbReference type="SMART" id="SM00342">
    <property type="entry name" value="HTH_ARAC"/>
    <property type="match status" value="1"/>
</dbReference>
<evidence type="ECO:0000256" key="3">
    <source>
        <dbReference type="ARBA" id="ARBA00023163"/>
    </source>
</evidence>
<dbReference type="EMBL" id="CP047593">
    <property type="protein sequence ID" value="QHI68690.1"/>
    <property type="molecule type" value="Genomic_DNA"/>
</dbReference>
<dbReference type="PANTHER" id="PTHR43280">
    <property type="entry name" value="ARAC-FAMILY TRANSCRIPTIONAL REGULATOR"/>
    <property type="match status" value="1"/>
</dbReference>
<dbReference type="Pfam" id="PF12833">
    <property type="entry name" value="HTH_18"/>
    <property type="match status" value="1"/>
</dbReference>
<gene>
    <name evidence="5" type="ORF">GT409_04255</name>
</gene>
<dbReference type="RefSeq" id="WP_160627259.1">
    <property type="nucleotide sequence ID" value="NZ_CP047593.1"/>
</dbReference>
<dbReference type="InterPro" id="IPR037923">
    <property type="entry name" value="HTH-like"/>
</dbReference>
<dbReference type="GO" id="GO:0003700">
    <property type="term" value="F:DNA-binding transcription factor activity"/>
    <property type="evidence" value="ECO:0007669"/>
    <property type="project" value="InterPro"/>
</dbReference>
<feature type="domain" description="HTH araC/xylS-type" evidence="4">
    <location>
        <begin position="189"/>
        <end position="287"/>
    </location>
</feature>
<dbReference type="InterPro" id="IPR020449">
    <property type="entry name" value="Tscrpt_reg_AraC-type_HTH"/>
</dbReference>
<dbReference type="KEGG" id="taer:GT409_04255"/>
<dbReference type="Gene3D" id="1.10.10.60">
    <property type="entry name" value="Homeodomain-like"/>
    <property type="match status" value="2"/>
</dbReference>
<accession>A0A6P1M275</accession>
<dbReference type="InterPro" id="IPR018062">
    <property type="entry name" value="HTH_AraC-typ_CS"/>
</dbReference>
<dbReference type="PROSITE" id="PS01124">
    <property type="entry name" value="HTH_ARAC_FAMILY_2"/>
    <property type="match status" value="1"/>
</dbReference>
<organism evidence="5 6">
    <name type="scientific">Tichowtungia aerotolerans</name>
    <dbReference type="NCBI Taxonomy" id="2697043"/>
    <lineage>
        <taxon>Bacteria</taxon>
        <taxon>Pseudomonadati</taxon>
        <taxon>Kiritimatiellota</taxon>
        <taxon>Tichowtungiia</taxon>
        <taxon>Tichowtungiales</taxon>
        <taxon>Tichowtungiaceae</taxon>
        <taxon>Tichowtungia</taxon>
    </lineage>
</organism>
<evidence type="ECO:0000259" key="4">
    <source>
        <dbReference type="PROSITE" id="PS01124"/>
    </source>
</evidence>
<reference evidence="5 6" key="1">
    <citation type="submission" date="2020-01" db="EMBL/GenBank/DDBJ databases">
        <title>Ponticoccus aerotolerans gen. nov., sp. nov., an anaerobic bacterium and proposal of Ponticoccusceae fam. nov., Ponticoccusles ord. nov. and Ponticoccuse classis nov. in the phylum Kiritimatiellaeota.</title>
        <authorList>
            <person name="Zhou L.Y."/>
            <person name="Du Z.J."/>
        </authorList>
    </citation>
    <scope>NUCLEOTIDE SEQUENCE [LARGE SCALE GENOMIC DNA]</scope>
    <source>
        <strain evidence="5 6">S-5007</strain>
    </source>
</reference>
<keyword evidence="2" id="KW-0238">DNA-binding</keyword>
<dbReference type="Proteomes" id="UP000464954">
    <property type="component" value="Chromosome"/>
</dbReference>
<evidence type="ECO:0000256" key="2">
    <source>
        <dbReference type="ARBA" id="ARBA00023125"/>
    </source>
</evidence>
<dbReference type="AlphaFoldDB" id="A0A6P1M275"/>